<keyword evidence="2" id="KW-1185">Reference proteome</keyword>
<evidence type="ECO:0000313" key="2">
    <source>
        <dbReference type="Proteomes" id="UP000824533"/>
    </source>
</evidence>
<dbReference type="Proteomes" id="UP000824533">
    <property type="component" value="Linkage Group LG18"/>
</dbReference>
<name>A0ACC1CQU8_9NEOP</name>
<accession>A0ACC1CQU8</accession>
<reference evidence="1 2" key="1">
    <citation type="journal article" date="2021" name="Front. Genet.">
        <title>Chromosome-Level Genome Assembly Reveals Significant Gene Expansion in the Toll and IMD Signaling Pathways of Dendrolimus kikuchii.</title>
        <authorList>
            <person name="Zhou J."/>
            <person name="Wu P."/>
            <person name="Xiong Z."/>
            <person name="Liu N."/>
            <person name="Zhao N."/>
            <person name="Ji M."/>
            <person name="Qiu Y."/>
            <person name="Yang B."/>
        </authorList>
    </citation>
    <scope>NUCLEOTIDE SEQUENCE [LARGE SCALE GENOMIC DNA]</scope>
    <source>
        <strain evidence="1">Ann1</strain>
    </source>
</reference>
<sequence>MRALHLLLPMVLSFVQLPYKISVDRLKMKYFLLLLALVIVSSQPTVKTWTLDELSEALSGCLEDACAGHPTLVNALNTIMFSMFANKDVENVLGAMPSPSGSNRWTREEILSALDNHTMDKNQRKYIAEARGRLDLNNTMNTIQVLVPAVDISTWTLEDLTEAINNNSTNPKLITYLTPYKQLKENVTLGNNVETVSITTPVGLVEGANGTTVLFPVKKLY</sequence>
<organism evidence="1 2">
    <name type="scientific">Dendrolimus kikuchii</name>
    <dbReference type="NCBI Taxonomy" id="765133"/>
    <lineage>
        <taxon>Eukaryota</taxon>
        <taxon>Metazoa</taxon>
        <taxon>Ecdysozoa</taxon>
        <taxon>Arthropoda</taxon>
        <taxon>Hexapoda</taxon>
        <taxon>Insecta</taxon>
        <taxon>Pterygota</taxon>
        <taxon>Neoptera</taxon>
        <taxon>Endopterygota</taxon>
        <taxon>Lepidoptera</taxon>
        <taxon>Glossata</taxon>
        <taxon>Ditrysia</taxon>
        <taxon>Bombycoidea</taxon>
        <taxon>Lasiocampidae</taxon>
        <taxon>Dendrolimus</taxon>
    </lineage>
</organism>
<evidence type="ECO:0000313" key="1">
    <source>
        <dbReference type="EMBL" id="KAJ0174019.1"/>
    </source>
</evidence>
<gene>
    <name evidence="1" type="ORF">K1T71_010165</name>
</gene>
<comment type="caution">
    <text evidence="1">The sequence shown here is derived from an EMBL/GenBank/DDBJ whole genome shotgun (WGS) entry which is preliminary data.</text>
</comment>
<proteinExistence type="predicted"/>
<protein>
    <submittedName>
        <fullName evidence="1">Uncharacterized protein</fullName>
    </submittedName>
</protein>
<dbReference type="EMBL" id="CM034404">
    <property type="protein sequence ID" value="KAJ0174019.1"/>
    <property type="molecule type" value="Genomic_DNA"/>
</dbReference>